<evidence type="ECO:0000259" key="1">
    <source>
        <dbReference type="Pfam" id="PF00266"/>
    </source>
</evidence>
<dbReference type="GO" id="GO:0008483">
    <property type="term" value="F:transaminase activity"/>
    <property type="evidence" value="ECO:0007669"/>
    <property type="project" value="UniProtKB-KW"/>
</dbReference>
<proteinExistence type="predicted"/>
<organism evidence="2 3">
    <name type="scientific">Nocardiopsis coralli</name>
    <dbReference type="NCBI Taxonomy" id="2772213"/>
    <lineage>
        <taxon>Bacteria</taxon>
        <taxon>Bacillati</taxon>
        <taxon>Actinomycetota</taxon>
        <taxon>Actinomycetes</taxon>
        <taxon>Streptosporangiales</taxon>
        <taxon>Nocardiopsidaceae</taxon>
        <taxon>Nocardiopsis</taxon>
    </lineage>
</organism>
<comment type="caution">
    <text evidence="2">The sequence shown here is derived from an EMBL/GenBank/DDBJ whole genome shotgun (WGS) entry which is preliminary data.</text>
</comment>
<dbReference type="InterPro" id="IPR015421">
    <property type="entry name" value="PyrdxlP-dep_Trfase_major"/>
</dbReference>
<dbReference type="EMBL" id="JADBGI010000026">
    <property type="protein sequence ID" value="MBE3001572.1"/>
    <property type="molecule type" value="Genomic_DNA"/>
</dbReference>
<dbReference type="PANTHER" id="PTHR43586:SF21">
    <property type="entry name" value="PYRIDOXAL PHOSPHATE (PLP)-DEPENDENT ASPARTATE AMINOTRANSFERASE SUPERFAMILY"/>
    <property type="match status" value="1"/>
</dbReference>
<dbReference type="SUPFAM" id="SSF53383">
    <property type="entry name" value="PLP-dependent transferases"/>
    <property type="match status" value="1"/>
</dbReference>
<reference evidence="2 3" key="1">
    <citation type="submission" date="2020-09" db="EMBL/GenBank/DDBJ databases">
        <title>Diversity and distribution of actinomycetes associated with coral in the coast of Hainan.</title>
        <authorList>
            <person name="Li F."/>
        </authorList>
    </citation>
    <scope>NUCLEOTIDE SEQUENCE [LARGE SCALE GENOMIC DNA]</scope>
    <source>
        <strain evidence="2 3">HNM0947</strain>
    </source>
</reference>
<gene>
    <name evidence="2" type="ORF">IDM40_23180</name>
</gene>
<evidence type="ECO:0000313" key="3">
    <source>
        <dbReference type="Proteomes" id="UP000806528"/>
    </source>
</evidence>
<dbReference type="InterPro" id="IPR015424">
    <property type="entry name" value="PyrdxlP-dep_Trfase"/>
</dbReference>
<dbReference type="InterPro" id="IPR000192">
    <property type="entry name" value="Aminotrans_V_dom"/>
</dbReference>
<keyword evidence="3" id="KW-1185">Reference proteome</keyword>
<dbReference type="InterPro" id="IPR015422">
    <property type="entry name" value="PyrdxlP-dep_Trfase_small"/>
</dbReference>
<dbReference type="Gene3D" id="3.90.1150.10">
    <property type="entry name" value="Aspartate Aminotransferase, domain 1"/>
    <property type="match status" value="1"/>
</dbReference>
<dbReference type="Gene3D" id="3.40.640.10">
    <property type="entry name" value="Type I PLP-dependent aspartate aminotransferase-like (Major domain)"/>
    <property type="match status" value="1"/>
</dbReference>
<dbReference type="PANTHER" id="PTHR43586">
    <property type="entry name" value="CYSTEINE DESULFURASE"/>
    <property type="match status" value="1"/>
</dbReference>
<dbReference type="Proteomes" id="UP000806528">
    <property type="component" value="Unassembled WGS sequence"/>
</dbReference>
<protein>
    <submittedName>
        <fullName evidence="2">Aminotransferase class V-fold PLP-dependent enzyme</fullName>
    </submittedName>
</protein>
<keyword evidence="2" id="KW-0808">Transferase</keyword>
<sequence length="347" mass="36475">MHAPDALQRARAHFTPRGTYLNTATHGLLPRPARRSLDAHTEAIATGTFQSAQGDAPTEQAREAYARLVGISPDRVALSTHTAQLVGTVAASLPEGAEVLAPEGEFASTVQPLARTPGVHVREAPLRELAEHVRPGTDLVAVSAVQSSDGALAPLEQLSAACREHGARLLVDTTQSTGWLPLPAVPIDYTVCSTYKWLLGPRGTAFLTGTHEALALLRPLAASWYAAEHPWESLYGAGAPPATDARRLDQAPVWGAAAALAQSLQVLEEVGPAAIGAHNTALADRVRTALDLEPAGSAIVSLPVSDRAALRVAEAGIATAARGGRMRASFHLYNTDEDAETLLRALR</sequence>
<accession>A0ABR9PCJ8</accession>
<evidence type="ECO:0000313" key="2">
    <source>
        <dbReference type="EMBL" id="MBE3001572.1"/>
    </source>
</evidence>
<dbReference type="RefSeq" id="WP_193124170.1">
    <property type="nucleotide sequence ID" value="NZ_JADBGI010000026.1"/>
</dbReference>
<keyword evidence="2" id="KW-0032">Aminotransferase</keyword>
<dbReference type="Pfam" id="PF00266">
    <property type="entry name" value="Aminotran_5"/>
    <property type="match status" value="1"/>
</dbReference>
<name>A0ABR9PCJ8_9ACTN</name>
<feature type="domain" description="Aminotransferase class V" evidence="1">
    <location>
        <begin position="57"/>
        <end position="292"/>
    </location>
</feature>